<proteinExistence type="predicted"/>
<keyword evidence="7" id="KW-0418">Kinase</keyword>
<keyword evidence="3" id="KW-0963">Cytoplasm</keyword>
<dbReference type="CDD" id="cd00006">
    <property type="entry name" value="PTS_IIA_man"/>
    <property type="match status" value="1"/>
</dbReference>
<evidence type="ECO:0000313" key="10">
    <source>
        <dbReference type="Proteomes" id="UP000641206"/>
    </source>
</evidence>
<organism evidence="9 10">
    <name type="scientific">Oceanobacillus neutriphilus</name>
    <dbReference type="NCBI Taxonomy" id="531815"/>
    <lineage>
        <taxon>Bacteria</taxon>
        <taxon>Bacillati</taxon>
        <taxon>Bacillota</taxon>
        <taxon>Bacilli</taxon>
        <taxon>Bacillales</taxon>
        <taxon>Bacillaceae</taxon>
        <taxon>Oceanobacillus</taxon>
    </lineage>
</organism>
<keyword evidence="6" id="KW-0598">Phosphotransferase system</keyword>
<evidence type="ECO:0000259" key="8">
    <source>
        <dbReference type="PROSITE" id="PS51096"/>
    </source>
</evidence>
<evidence type="ECO:0000313" key="9">
    <source>
        <dbReference type="EMBL" id="GGP11081.1"/>
    </source>
</evidence>
<dbReference type="Proteomes" id="UP000641206">
    <property type="component" value="Unassembled WGS sequence"/>
</dbReference>
<protein>
    <recommendedName>
        <fullName evidence="8">PTS EIIA type-4 domain-containing protein</fullName>
    </recommendedName>
</protein>
<evidence type="ECO:0000256" key="5">
    <source>
        <dbReference type="ARBA" id="ARBA00022679"/>
    </source>
</evidence>
<dbReference type="InterPro" id="IPR004701">
    <property type="entry name" value="PTS_EIIA_man-typ"/>
</dbReference>
<keyword evidence="2" id="KW-0813">Transport</keyword>
<comment type="caution">
    <text evidence="9">The sequence shown here is derived from an EMBL/GenBank/DDBJ whole genome shotgun (WGS) entry which is preliminary data.</text>
</comment>
<evidence type="ECO:0000256" key="6">
    <source>
        <dbReference type="ARBA" id="ARBA00022683"/>
    </source>
</evidence>
<dbReference type="SUPFAM" id="SSF53062">
    <property type="entry name" value="PTS system fructose IIA component-like"/>
    <property type="match status" value="1"/>
</dbReference>
<dbReference type="PROSITE" id="PS51096">
    <property type="entry name" value="PTS_EIIA_TYPE_4"/>
    <property type="match status" value="1"/>
</dbReference>
<accession>A0ABQ2NUR7</accession>
<keyword evidence="10" id="KW-1185">Reference proteome</keyword>
<dbReference type="PANTHER" id="PTHR33799">
    <property type="entry name" value="PTS PERMEASE-RELATED-RELATED"/>
    <property type="match status" value="1"/>
</dbReference>
<name>A0ABQ2NUR7_9BACI</name>
<dbReference type="EMBL" id="BMLW01000006">
    <property type="protein sequence ID" value="GGP11081.1"/>
    <property type="molecule type" value="Genomic_DNA"/>
</dbReference>
<reference evidence="10" key="1">
    <citation type="journal article" date="2019" name="Int. J. Syst. Evol. Microbiol.">
        <title>The Global Catalogue of Microorganisms (GCM) 10K type strain sequencing project: providing services to taxonomists for standard genome sequencing and annotation.</title>
        <authorList>
            <consortium name="The Broad Institute Genomics Platform"/>
            <consortium name="The Broad Institute Genome Sequencing Center for Infectious Disease"/>
            <person name="Wu L."/>
            <person name="Ma J."/>
        </authorList>
    </citation>
    <scope>NUCLEOTIDE SEQUENCE [LARGE SCALE GENOMIC DNA]</scope>
    <source>
        <strain evidence="10">CGMCC 1.7693</strain>
    </source>
</reference>
<evidence type="ECO:0000256" key="2">
    <source>
        <dbReference type="ARBA" id="ARBA00022448"/>
    </source>
</evidence>
<dbReference type="InterPro" id="IPR051471">
    <property type="entry name" value="Bacterial_PTS_sugar_comp"/>
</dbReference>
<keyword evidence="5" id="KW-0808">Transferase</keyword>
<dbReference type="PANTHER" id="PTHR33799:SF1">
    <property type="entry name" value="PTS SYSTEM MANNOSE-SPECIFIC EIIAB COMPONENT-RELATED"/>
    <property type="match status" value="1"/>
</dbReference>
<dbReference type="RefSeq" id="WP_188734465.1">
    <property type="nucleotide sequence ID" value="NZ_BMLW01000006.1"/>
</dbReference>
<keyword evidence="4" id="KW-0762">Sugar transport</keyword>
<comment type="subcellular location">
    <subcellularLocation>
        <location evidence="1">Cytoplasm</location>
    </subcellularLocation>
</comment>
<gene>
    <name evidence="9" type="ORF">GCM10011346_21730</name>
</gene>
<feature type="domain" description="PTS EIIA type-4" evidence="8">
    <location>
        <begin position="1"/>
        <end position="126"/>
    </location>
</feature>
<evidence type="ECO:0000256" key="4">
    <source>
        <dbReference type="ARBA" id="ARBA00022597"/>
    </source>
</evidence>
<dbReference type="InterPro" id="IPR033887">
    <property type="entry name" value="PTS_IIA_man"/>
</dbReference>
<dbReference type="Pfam" id="PF03610">
    <property type="entry name" value="EIIA-man"/>
    <property type="match status" value="1"/>
</dbReference>
<evidence type="ECO:0000256" key="1">
    <source>
        <dbReference type="ARBA" id="ARBA00004496"/>
    </source>
</evidence>
<dbReference type="InterPro" id="IPR036662">
    <property type="entry name" value="PTS_EIIA_man-typ_sf"/>
</dbReference>
<dbReference type="Gene3D" id="3.40.50.510">
    <property type="entry name" value="Phosphotransferase system, mannose-type IIA component"/>
    <property type="match status" value="1"/>
</dbReference>
<evidence type="ECO:0000256" key="3">
    <source>
        <dbReference type="ARBA" id="ARBA00022490"/>
    </source>
</evidence>
<sequence length="148" mass="16392">MINVVLVSHGAFCQGLLQSLKMVAGENFGVKAVSLNEGEAPEEFRIKLEEIIKENHIDSEQETIILSDIPGGTPFQSAAYLAKRYKIGLISGMNLPMLLTLCFEKSRHNSLEELVDKVTSEGSLGVQAKLFKEGEKSKREKLSIDKNR</sequence>
<evidence type="ECO:0000256" key="7">
    <source>
        <dbReference type="ARBA" id="ARBA00022777"/>
    </source>
</evidence>